<evidence type="ECO:0000256" key="2">
    <source>
        <dbReference type="SAM" id="Phobius"/>
    </source>
</evidence>
<evidence type="ECO:0000259" key="3">
    <source>
        <dbReference type="Pfam" id="PF02517"/>
    </source>
</evidence>
<reference evidence="5" key="1">
    <citation type="submission" date="2017-09" db="EMBL/GenBank/DDBJ databases">
        <authorList>
            <person name="Varghese N."/>
            <person name="Submissions S."/>
        </authorList>
    </citation>
    <scope>NUCLEOTIDE SEQUENCE [LARGE SCALE GENOMIC DNA]</scope>
    <source>
        <strain evidence="5">CGMCC 4.6857</strain>
    </source>
</reference>
<feature type="transmembrane region" description="Helical" evidence="2">
    <location>
        <begin position="159"/>
        <end position="184"/>
    </location>
</feature>
<evidence type="ECO:0000313" key="5">
    <source>
        <dbReference type="Proteomes" id="UP000219612"/>
    </source>
</evidence>
<evidence type="ECO:0000313" key="4">
    <source>
        <dbReference type="EMBL" id="SNY50616.1"/>
    </source>
</evidence>
<protein>
    <submittedName>
        <fullName evidence="4">Membrane protease YdiL, CAAX protease family</fullName>
    </submittedName>
</protein>
<dbReference type="EMBL" id="OBDY01000011">
    <property type="protein sequence ID" value="SNY50616.1"/>
    <property type="molecule type" value="Genomic_DNA"/>
</dbReference>
<feature type="region of interest" description="Disordered" evidence="1">
    <location>
        <begin position="482"/>
        <end position="501"/>
    </location>
</feature>
<name>A0A285IU49_9ACTN</name>
<organism evidence="4 5">
    <name type="scientific">Paractinoplanes atraurantiacus</name>
    <dbReference type="NCBI Taxonomy" id="1036182"/>
    <lineage>
        <taxon>Bacteria</taxon>
        <taxon>Bacillati</taxon>
        <taxon>Actinomycetota</taxon>
        <taxon>Actinomycetes</taxon>
        <taxon>Micromonosporales</taxon>
        <taxon>Micromonosporaceae</taxon>
        <taxon>Paractinoplanes</taxon>
    </lineage>
</organism>
<accession>A0A285IU49</accession>
<keyword evidence="4" id="KW-0645">Protease</keyword>
<keyword evidence="2" id="KW-0812">Transmembrane</keyword>
<gene>
    <name evidence="4" type="ORF">SAMN05421748_11162</name>
</gene>
<feature type="domain" description="CAAX prenyl protease 2/Lysostaphin resistance protein A-like" evidence="3">
    <location>
        <begin position="141"/>
        <end position="228"/>
    </location>
</feature>
<dbReference type="Pfam" id="PF02517">
    <property type="entry name" value="Rce1-like"/>
    <property type="match status" value="1"/>
</dbReference>
<dbReference type="AlphaFoldDB" id="A0A285IU49"/>
<feature type="region of interest" description="Disordered" evidence="1">
    <location>
        <begin position="241"/>
        <end position="452"/>
    </location>
</feature>
<dbReference type="Proteomes" id="UP000219612">
    <property type="component" value="Unassembled WGS sequence"/>
</dbReference>
<feature type="transmembrane region" description="Helical" evidence="2">
    <location>
        <begin position="88"/>
        <end position="106"/>
    </location>
</feature>
<dbReference type="GO" id="GO:0080120">
    <property type="term" value="P:CAAX-box protein maturation"/>
    <property type="evidence" value="ECO:0007669"/>
    <property type="project" value="UniProtKB-ARBA"/>
</dbReference>
<keyword evidence="2" id="KW-1133">Transmembrane helix</keyword>
<feature type="transmembrane region" description="Helical" evidence="2">
    <location>
        <begin position="196"/>
        <end position="225"/>
    </location>
</feature>
<dbReference type="GO" id="GO:0004175">
    <property type="term" value="F:endopeptidase activity"/>
    <property type="evidence" value="ECO:0007669"/>
    <property type="project" value="UniProtKB-ARBA"/>
</dbReference>
<dbReference type="GO" id="GO:0006508">
    <property type="term" value="P:proteolysis"/>
    <property type="evidence" value="ECO:0007669"/>
    <property type="project" value="UniProtKB-KW"/>
</dbReference>
<feature type="transmembrane region" description="Helical" evidence="2">
    <location>
        <begin position="43"/>
        <end position="62"/>
    </location>
</feature>
<feature type="compositionally biased region" description="Polar residues" evidence="1">
    <location>
        <begin position="387"/>
        <end position="404"/>
    </location>
</feature>
<keyword evidence="5" id="KW-1185">Reference proteome</keyword>
<dbReference type="InterPro" id="IPR003675">
    <property type="entry name" value="Rce1/LyrA-like_dom"/>
</dbReference>
<keyword evidence="2" id="KW-0472">Membrane</keyword>
<keyword evidence="4" id="KW-0378">Hydrolase</keyword>
<feature type="transmembrane region" description="Helical" evidence="2">
    <location>
        <begin position="6"/>
        <end position="23"/>
    </location>
</feature>
<dbReference type="RefSeq" id="WP_143234851.1">
    <property type="nucleotide sequence ID" value="NZ_OBDY01000011.1"/>
</dbReference>
<evidence type="ECO:0000256" key="1">
    <source>
        <dbReference type="SAM" id="MobiDB-lite"/>
    </source>
</evidence>
<feature type="compositionally biased region" description="Polar residues" evidence="1">
    <location>
        <begin position="312"/>
        <end position="328"/>
    </location>
</feature>
<dbReference type="OrthoDB" id="2357478at2"/>
<sequence>MLAEVLVVALVLALLADVVTNLLRPGRSMAQIEARPDGRIWFYRRFLFGGWTLAVFALLPVVDSGKLTLADLGLTWSGGGVAAPAPSYAPALAWVLTAFLLAVLVISGNRLRRHVLAGGTVATREKAAPMFPRTPRERGLATAVAVTAGITEEIIFRGLLVAAGVALFDLPLVAACALSIVLFAATHLYQGPQGVYGAAALAVAFTGITVLSGTLLPAIILHVIVDLIAFLHIPPPALGPTPAEAHPSAPHPGAPRQDAPHQGTPWQDAPQPVAPRQNATQPVAPRQDAPQRVASRQNAAQHGAPRPGTPWQEATQPSTPWQEATQPGTPRPGAPTVARPSSAAVEAGALTRAELTAAPANGQPIETPPTAPPQASAAGKAGPPSKAQLTNSQPIGTPSASQPGSPRASATAEAAAPKSGRTTDEPPTSAKAPGSDQVIDEPPASATAEAGALTNGQVTAVAEPVLAGAASGVGPRHVPVVPGPAPAGPLVPKLRRPAPGA</sequence>
<proteinExistence type="predicted"/>